<gene>
    <name evidence="2" type="ORF">WMO24_01445</name>
</gene>
<reference evidence="2 3" key="1">
    <citation type="submission" date="2024-03" db="EMBL/GenBank/DDBJ databases">
        <title>Human intestinal bacterial collection.</title>
        <authorList>
            <person name="Pauvert C."/>
            <person name="Hitch T.C.A."/>
            <person name="Clavel T."/>
        </authorList>
    </citation>
    <scope>NUCLEOTIDE SEQUENCE [LARGE SCALE GENOMIC DNA]</scope>
    <source>
        <strain evidence="2 3">CLA-JM-H11</strain>
    </source>
</reference>
<dbReference type="InterPro" id="IPR045057">
    <property type="entry name" value="Gcn5-rel_NAT"/>
</dbReference>
<dbReference type="PANTHER" id="PTHR31435">
    <property type="entry name" value="PROTEIN NATD1"/>
    <property type="match status" value="1"/>
</dbReference>
<dbReference type="RefSeq" id="WP_349214363.1">
    <property type="nucleotide sequence ID" value="NZ_JBBMFA010000036.1"/>
</dbReference>
<feature type="domain" description="N-acetyltransferase" evidence="1">
    <location>
        <begin position="2"/>
        <end position="89"/>
    </location>
</feature>
<dbReference type="Gene3D" id="3.40.630.30">
    <property type="match status" value="1"/>
</dbReference>
<dbReference type="InterPro" id="IPR031165">
    <property type="entry name" value="GNAT_YJDJ"/>
</dbReference>
<dbReference type="InterPro" id="IPR016181">
    <property type="entry name" value="Acyl_CoA_acyltransferase"/>
</dbReference>
<keyword evidence="2" id="KW-0012">Acyltransferase</keyword>
<dbReference type="Pfam" id="PF14542">
    <property type="entry name" value="Acetyltransf_CG"/>
    <property type="match status" value="1"/>
</dbReference>
<dbReference type="PROSITE" id="PS51729">
    <property type="entry name" value="GNAT_YJDJ"/>
    <property type="match status" value="1"/>
</dbReference>
<accession>A0ABV1GBQ2</accession>
<keyword evidence="3" id="KW-1185">Reference proteome</keyword>
<name>A0ABV1GBQ2_9FIRM</name>
<dbReference type="EMBL" id="JBBMFA010000036">
    <property type="protein sequence ID" value="MEQ2519107.1"/>
    <property type="molecule type" value="Genomic_DNA"/>
</dbReference>
<keyword evidence="2" id="KW-0808">Transferase</keyword>
<dbReference type="PANTHER" id="PTHR31435:SF10">
    <property type="entry name" value="BSR4717 PROTEIN"/>
    <property type="match status" value="1"/>
</dbReference>
<evidence type="ECO:0000313" key="3">
    <source>
        <dbReference type="Proteomes" id="UP001477672"/>
    </source>
</evidence>
<dbReference type="EC" id="2.3.1.-" evidence="2"/>
<organism evidence="2 3">
    <name type="scientific">Ruthenibacterium intestinale</name>
    <dbReference type="NCBI Taxonomy" id="3133163"/>
    <lineage>
        <taxon>Bacteria</taxon>
        <taxon>Bacillati</taxon>
        <taxon>Bacillota</taxon>
        <taxon>Clostridia</taxon>
        <taxon>Eubacteriales</taxon>
        <taxon>Oscillospiraceae</taxon>
        <taxon>Ruthenibacterium</taxon>
    </lineage>
</organism>
<proteinExistence type="predicted"/>
<sequence length="89" mass="10518">MAFEVQENRIVYRQNDEILAEITFPAWKENIVNIDHTFVDETLRGQGVAGQLMQRTAEELRRTGRKAVATCSYAKKWFEQHEEYRDVLK</sequence>
<dbReference type="CDD" id="cd04301">
    <property type="entry name" value="NAT_SF"/>
    <property type="match status" value="1"/>
</dbReference>
<dbReference type="GO" id="GO:0016746">
    <property type="term" value="F:acyltransferase activity"/>
    <property type="evidence" value="ECO:0007669"/>
    <property type="project" value="UniProtKB-KW"/>
</dbReference>
<comment type="caution">
    <text evidence="2">The sequence shown here is derived from an EMBL/GenBank/DDBJ whole genome shotgun (WGS) entry which is preliminary data.</text>
</comment>
<dbReference type="SUPFAM" id="SSF55729">
    <property type="entry name" value="Acyl-CoA N-acyltransferases (Nat)"/>
    <property type="match status" value="1"/>
</dbReference>
<dbReference type="Proteomes" id="UP001477672">
    <property type="component" value="Unassembled WGS sequence"/>
</dbReference>
<protein>
    <submittedName>
        <fullName evidence="2">GNAT family N-acetyltransferase</fullName>
        <ecNumber evidence="2">2.3.1.-</ecNumber>
    </submittedName>
</protein>
<evidence type="ECO:0000259" key="1">
    <source>
        <dbReference type="PROSITE" id="PS51729"/>
    </source>
</evidence>
<evidence type="ECO:0000313" key="2">
    <source>
        <dbReference type="EMBL" id="MEQ2519107.1"/>
    </source>
</evidence>